<gene>
    <name evidence="1" type="ORF">CU103_22635</name>
</gene>
<dbReference type="CDD" id="cd00093">
    <property type="entry name" value="HTH_XRE"/>
    <property type="match status" value="1"/>
</dbReference>
<accession>A0A2P7B557</accession>
<organism evidence="1 2">
    <name type="scientific">Phyllobacterium sophorae</name>
    <dbReference type="NCBI Taxonomy" id="1520277"/>
    <lineage>
        <taxon>Bacteria</taxon>
        <taxon>Pseudomonadati</taxon>
        <taxon>Pseudomonadota</taxon>
        <taxon>Alphaproteobacteria</taxon>
        <taxon>Hyphomicrobiales</taxon>
        <taxon>Phyllobacteriaceae</taxon>
        <taxon>Phyllobacterium</taxon>
    </lineage>
</organism>
<dbReference type="Proteomes" id="UP000241764">
    <property type="component" value="Unassembled WGS sequence"/>
</dbReference>
<proteinExistence type="predicted"/>
<protein>
    <submittedName>
        <fullName evidence="1">Uncharacterized protein</fullName>
    </submittedName>
</protein>
<evidence type="ECO:0000313" key="1">
    <source>
        <dbReference type="EMBL" id="PSH61607.1"/>
    </source>
</evidence>
<name>A0A2P7B557_9HYPH</name>
<sequence>MTDPPFFVQRRAKGLSKTQVAKTLGRHQPFIANIESGQTCVVETNLPFEVSRRNLLASAGSPLRSSDKMIKKLMLCSVNSLSASGHFRLMAALTA</sequence>
<dbReference type="AlphaFoldDB" id="A0A2P7B557"/>
<dbReference type="InterPro" id="IPR001387">
    <property type="entry name" value="Cro/C1-type_HTH"/>
</dbReference>
<dbReference type="GO" id="GO:0003677">
    <property type="term" value="F:DNA binding"/>
    <property type="evidence" value="ECO:0007669"/>
    <property type="project" value="InterPro"/>
</dbReference>
<reference evidence="2" key="1">
    <citation type="submission" date="2017-11" db="EMBL/GenBank/DDBJ databases">
        <authorList>
            <person name="Kuznetsova I."/>
            <person name="Sazanova A."/>
            <person name="Chirak E."/>
            <person name="Safronova V."/>
            <person name="Willems A."/>
        </authorList>
    </citation>
    <scope>NUCLEOTIDE SEQUENCE [LARGE SCALE GENOMIC DNA]</scope>
    <source>
        <strain evidence="2">CCBAU 03422</strain>
    </source>
</reference>
<dbReference type="Gene3D" id="1.10.260.40">
    <property type="entry name" value="lambda repressor-like DNA-binding domains"/>
    <property type="match status" value="1"/>
</dbReference>
<dbReference type="InterPro" id="IPR010982">
    <property type="entry name" value="Lambda_DNA-bd_dom_sf"/>
</dbReference>
<dbReference type="RefSeq" id="WP_106666283.1">
    <property type="nucleotide sequence ID" value="NZ_PGGM01000012.1"/>
</dbReference>
<evidence type="ECO:0000313" key="2">
    <source>
        <dbReference type="Proteomes" id="UP000241764"/>
    </source>
</evidence>
<dbReference type="SUPFAM" id="SSF47413">
    <property type="entry name" value="lambda repressor-like DNA-binding domains"/>
    <property type="match status" value="1"/>
</dbReference>
<comment type="caution">
    <text evidence="1">The sequence shown here is derived from an EMBL/GenBank/DDBJ whole genome shotgun (WGS) entry which is preliminary data.</text>
</comment>
<keyword evidence="2" id="KW-1185">Reference proteome</keyword>
<dbReference type="EMBL" id="PGGM01000012">
    <property type="protein sequence ID" value="PSH61607.1"/>
    <property type="molecule type" value="Genomic_DNA"/>
</dbReference>